<protein>
    <submittedName>
        <fullName evidence="6">LysR family transcriptional regulator</fullName>
    </submittedName>
</protein>
<evidence type="ECO:0000256" key="1">
    <source>
        <dbReference type="ARBA" id="ARBA00009437"/>
    </source>
</evidence>
<dbReference type="PANTHER" id="PTHR30419">
    <property type="entry name" value="HTH-TYPE TRANSCRIPTIONAL REGULATOR YBHD"/>
    <property type="match status" value="1"/>
</dbReference>
<keyword evidence="7" id="KW-1185">Reference proteome</keyword>
<dbReference type="PANTHER" id="PTHR30419:SF2">
    <property type="entry name" value="LYSR FAMILY TRANSCRIPTIONAL REGULATOR"/>
    <property type="match status" value="1"/>
</dbReference>
<dbReference type="EMBL" id="JAEDAO010000001">
    <property type="protein sequence ID" value="MBK0392791.1"/>
    <property type="molecule type" value="Genomic_DNA"/>
</dbReference>
<evidence type="ECO:0000313" key="7">
    <source>
        <dbReference type="Proteomes" id="UP000617041"/>
    </source>
</evidence>
<name>A0A934Q0W2_9BURK</name>
<evidence type="ECO:0000259" key="5">
    <source>
        <dbReference type="PROSITE" id="PS50931"/>
    </source>
</evidence>
<evidence type="ECO:0000256" key="4">
    <source>
        <dbReference type="ARBA" id="ARBA00023163"/>
    </source>
</evidence>
<sequence length="301" mass="31957">MRFDLTDLRVFLQACDSGSMTEAASRCALTLAAVSARIRALEDEAGAALLQRHARGVTPTPAGEALARHARVVLHQAEALRRDLEPARVAQDPPLVLLANSSALLRPLHRAVADVATRHPHARILLRESGSEATVHAVHSGAADLGVVSDSVATAGTRAEPLGPDPLVMVVPSSHPLARRESVRLHDALVHDWIGWGEGSALQMHLVVQASRAGGVLVPKVVAPSGIAVLELVARGLGISVVPEALLPRAADRAAVRVLSLDEAWARRKLVLCLRDEEPSPLARAMADALHRLWHGEKSPA</sequence>
<keyword evidence="4" id="KW-0804">Transcription</keyword>
<feature type="domain" description="HTH lysR-type" evidence="5">
    <location>
        <begin position="3"/>
        <end position="60"/>
    </location>
</feature>
<keyword evidence="3" id="KW-0238">DNA-binding</keyword>
<evidence type="ECO:0000313" key="6">
    <source>
        <dbReference type="EMBL" id="MBK0392791.1"/>
    </source>
</evidence>
<dbReference type="SUPFAM" id="SSF53850">
    <property type="entry name" value="Periplasmic binding protein-like II"/>
    <property type="match status" value="1"/>
</dbReference>
<dbReference type="Pfam" id="PF00126">
    <property type="entry name" value="HTH_1"/>
    <property type="match status" value="1"/>
</dbReference>
<evidence type="ECO:0000256" key="3">
    <source>
        <dbReference type="ARBA" id="ARBA00023125"/>
    </source>
</evidence>
<dbReference type="AlphaFoldDB" id="A0A934Q0W2"/>
<dbReference type="InterPro" id="IPR036390">
    <property type="entry name" value="WH_DNA-bd_sf"/>
</dbReference>
<comment type="caution">
    <text evidence="6">The sequence shown here is derived from an EMBL/GenBank/DDBJ whole genome shotgun (WGS) entry which is preliminary data.</text>
</comment>
<dbReference type="Pfam" id="PF03466">
    <property type="entry name" value="LysR_substrate"/>
    <property type="match status" value="1"/>
</dbReference>
<dbReference type="GO" id="GO:0005829">
    <property type="term" value="C:cytosol"/>
    <property type="evidence" value="ECO:0007669"/>
    <property type="project" value="TreeGrafter"/>
</dbReference>
<comment type="similarity">
    <text evidence="1">Belongs to the LysR transcriptional regulatory family.</text>
</comment>
<dbReference type="Proteomes" id="UP000617041">
    <property type="component" value="Unassembled WGS sequence"/>
</dbReference>
<keyword evidence="2" id="KW-0805">Transcription regulation</keyword>
<dbReference type="InterPro" id="IPR036388">
    <property type="entry name" value="WH-like_DNA-bd_sf"/>
</dbReference>
<organism evidence="6 7">
    <name type="scientific">Ramlibacter algicola</name>
    <dbReference type="NCBI Taxonomy" id="2795217"/>
    <lineage>
        <taxon>Bacteria</taxon>
        <taxon>Pseudomonadati</taxon>
        <taxon>Pseudomonadota</taxon>
        <taxon>Betaproteobacteria</taxon>
        <taxon>Burkholderiales</taxon>
        <taxon>Comamonadaceae</taxon>
        <taxon>Ramlibacter</taxon>
    </lineage>
</organism>
<dbReference type="GO" id="GO:0003677">
    <property type="term" value="F:DNA binding"/>
    <property type="evidence" value="ECO:0007669"/>
    <property type="project" value="UniProtKB-KW"/>
</dbReference>
<dbReference type="FunFam" id="1.10.10.10:FF:000001">
    <property type="entry name" value="LysR family transcriptional regulator"/>
    <property type="match status" value="1"/>
</dbReference>
<gene>
    <name evidence="6" type="ORF">I8E28_09315</name>
</gene>
<dbReference type="InterPro" id="IPR000847">
    <property type="entry name" value="LysR_HTH_N"/>
</dbReference>
<dbReference type="PROSITE" id="PS50931">
    <property type="entry name" value="HTH_LYSR"/>
    <property type="match status" value="1"/>
</dbReference>
<proteinExistence type="inferred from homology"/>
<dbReference type="InterPro" id="IPR005119">
    <property type="entry name" value="LysR_subst-bd"/>
</dbReference>
<evidence type="ECO:0000256" key="2">
    <source>
        <dbReference type="ARBA" id="ARBA00023015"/>
    </source>
</evidence>
<dbReference type="RefSeq" id="WP_200787706.1">
    <property type="nucleotide sequence ID" value="NZ_JAEDAO010000001.1"/>
</dbReference>
<dbReference type="GO" id="GO:0003700">
    <property type="term" value="F:DNA-binding transcription factor activity"/>
    <property type="evidence" value="ECO:0007669"/>
    <property type="project" value="InterPro"/>
</dbReference>
<dbReference type="SUPFAM" id="SSF46785">
    <property type="entry name" value="Winged helix' DNA-binding domain"/>
    <property type="match status" value="1"/>
</dbReference>
<dbReference type="Gene3D" id="1.10.10.10">
    <property type="entry name" value="Winged helix-like DNA-binding domain superfamily/Winged helix DNA-binding domain"/>
    <property type="match status" value="1"/>
</dbReference>
<dbReference type="Gene3D" id="3.40.190.290">
    <property type="match status" value="1"/>
</dbReference>
<dbReference type="InterPro" id="IPR050950">
    <property type="entry name" value="HTH-type_LysR_regulators"/>
</dbReference>
<reference evidence="6" key="1">
    <citation type="submission" date="2020-12" db="EMBL/GenBank/DDBJ databases">
        <title>Ramlibacter sp. nov., isolated from a freshwater alga, Cryptomonas.</title>
        <authorList>
            <person name="Kim H.M."/>
            <person name="Jeon C.O."/>
        </authorList>
    </citation>
    <scope>NUCLEOTIDE SEQUENCE</scope>
    <source>
        <strain evidence="6">CrO1</strain>
    </source>
</reference>
<accession>A0A934Q0W2</accession>